<dbReference type="EMBL" id="MU004236">
    <property type="protein sequence ID" value="KAF2668501.1"/>
    <property type="molecule type" value="Genomic_DNA"/>
</dbReference>
<name>A0A6A6UA83_9PEZI</name>
<dbReference type="InterPro" id="IPR001965">
    <property type="entry name" value="Znf_PHD"/>
</dbReference>
<feature type="compositionally biased region" description="Polar residues" evidence="8">
    <location>
        <begin position="16"/>
        <end position="34"/>
    </location>
</feature>
<organism evidence="10 11">
    <name type="scientific">Microthyrium microscopicum</name>
    <dbReference type="NCBI Taxonomy" id="703497"/>
    <lineage>
        <taxon>Eukaryota</taxon>
        <taxon>Fungi</taxon>
        <taxon>Dikarya</taxon>
        <taxon>Ascomycota</taxon>
        <taxon>Pezizomycotina</taxon>
        <taxon>Dothideomycetes</taxon>
        <taxon>Dothideomycetes incertae sedis</taxon>
        <taxon>Microthyriales</taxon>
        <taxon>Microthyriaceae</taxon>
        <taxon>Microthyrium</taxon>
    </lineage>
</organism>
<protein>
    <recommendedName>
        <fullName evidence="9">PHD-type domain-containing protein</fullName>
    </recommendedName>
</protein>
<feature type="compositionally biased region" description="Low complexity" evidence="8">
    <location>
        <begin position="45"/>
        <end position="60"/>
    </location>
</feature>
<evidence type="ECO:0000313" key="11">
    <source>
        <dbReference type="Proteomes" id="UP000799302"/>
    </source>
</evidence>
<evidence type="ECO:0000256" key="4">
    <source>
        <dbReference type="ARBA" id="ARBA00022833"/>
    </source>
</evidence>
<dbReference type="SMART" id="SM00249">
    <property type="entry name" value="PHD"/>
    <property type="match status" value="1"/>
</dbReference>
<dbReference type="InterPro" id="IPR013083">
    <property type="entry name" value="Znf_RING/FYVE/PHD"/>
</dbReference>
<feature type="domain" description="PHD-type" evidence="9">
    <location>
        <begin position="329"/>
        <end position="380"/>
    </location>
</feature>
<keyword evidence="11" id="KW-1185">Reference proteome</keyword>
<dbReference type="SUPFAM" id="SSF57903">
    <property type="entry name" value="FYVE/PHD zinc finger"/>
    <property type="match status" value="1"/>
</dbReference>
<dbReference type="PANTHER" id="PTHR46174">
    <property type="entry name" value="CXXC-TYPE ZINC FINGER PROTEIN 1"/>
    <property type="match status" value="1"/>
</dbReference>
<keyword evidence="4" id="KW-0862">Zinc</keyword>
<dbReference type="InterPro" id="IPR019787">
    <property type="entry name" value="Znf_PHD-finger"/>
</dbReference>
<evidence type="ECO:0000256" key="7">
    <source>
        <dbReference type="SAM" id="Coils"/>
    </source>
</evidence>
<proteinExistence type="predicted"/>
<dbReference type="Gene3D" id="3.30.40.10">
    <property type="entry name" value="Zinc/RING finger domain, C3HC4 (zinc finger)"/>
    <property type="match status" value="1"/>
</dbReference>
<feature type="compositionally biased region" description="Polar residues" evidence="8">
    <location>
        <begin position="94"/>
        <end position="106"/>
    </location>
</feature>
<dbReference type="GO" id="GO:0045893">
    <property type="term" value="P:positive regulation of DNA-templated transcription"/>
    <property type="evidence" value="ECO:0007669"/>
    <property type="project" value="TreeGrafter"/>
</dbReference>
<keyword evidence="3 6" id="KW-0863">Zinc-finger</keyword>
<evidence type="ECO:0000256" key="8">
    <source>
        <dbReference type="SAM" id="MobiDB-lite"/>
    </source>
</evidence>
<feature type="coiled-coil region" evidence="7">
    <location>
        <begin position="645"/>
        <end position="672"/>
    </location>
</feature>
<sequence>MSLDISALLNPEPGSGSPSSKQNASVNMEKSQTPDAEGTRMTTKAPVLPALSSLALASPPRFTPSALPKDTTPPSISRGRHASIPQLPPLEPSPTMTNLHSSSPTLEQYHHASKSPEQRRRSEIERSHSPVQLAPLHALTGAPDYLQQQNEPPLPPDLPLFQPAPVQRRVNQTTSSSKPVQSQSPKSASPEAMGLSTAALKDIPDAETRAAVVAASNEWGLRGSRKPSEHSPPEIKPTLESLAPKKRAPPKSVAANKKGTAKKAAANGSKKRKAEPETTPARMGSETPIVRSKPPTKTRKSSASVADSSEVEDIDPEDTVMASDGDGDDVYCICQRGDDHSWMIACDGGCDNWFHGSCVNITETKGQLIDKYICPNCAAEGRGGTTWKPMCRREGCPKAARLSVNEVSKYCSEECGVKFMIQKAGLDQKGKRKSMGKTGRPSDIETKSGPLTPGQLKALVHSVPDAEAFRALGRDAPIMPSITTAGLVNGFDKVGIKSPTGAPASAAASDLSGPTFTPNEQTNLDYLNNLKVECHSARTALKERERYLSMVKDRLAAALERDNLKPKDLCGFDPRLSWATEKFARWRATPAGQLAYERGTLEGITDATNGGAMEVDGAPESAAEAVEMCTRKRCERHRNWQKLQMDDLRFEESQLADRLRELERKSKGVEERASMRWRNERSGLLQAQGSVEIHRAVQSV</sequence>
<gene>
    <name evidence="10" type="ORF">BT63DRAFT_278768</name>
</gene>
<dbReference type="GO" id="GO:0008270">
    <property type="term" value="F:zinc ion binding"/>
    <property type="evidence" value="ECO:0007669"/>
    <property type="project" value="UniProtKB-KW"/>
</dbReference>
<dbReference type="PROSITE" id="PS50016">
    <property type="entry name" value="ZF_PHD_2"/>
    <property type="match status" value="1"/>
</dbReference>
<dbReference type="GO" id="GO:0048188">
    <property type="term" value="C:Set1C/COMPASS complex"/>
    <property type="evidence" value="ECO:0007669"/>
    <property type="project" value="InterPro"/>
</dbReference>
<dbReference type="OrthoDB" id="436852at2759"/>
<feature type="compositionally biased region" description="Basic and acidic residues" evidence="8">
    <location>
        <begin position="108"/>
        <end position="128"/>
    </location>
</feature>
<evidence type="ECO:0000256" key="6">
    <source>
        <dbReference type="PROSITE-ProRule" id="PRU00146"/>
    </source>
</evidence>
<dbReference type="InterPro" id="IPR011011">
    <property type="entry name" value="Znf_FYVE_PHD"/>
</dbReference>
<comment type="subcellular location">
    <subcellularLocation>
        <location evidence="1">Nucleus</location>
    </subcellularLocation>
</comment>
<dbReference type="PROSITE" id="PS01359">
    <property type="entry name" value="ZF_PHD_1"/>
    <property type="match status" value="1"/>
</dbReference>
<evidence type="ECO:0000256" key="5">
    <source>
        <dbReference type="ARBA" id="ARBA00023242"/>
    </source>
</evidence>
<accession>A0A6A6UA83</accession>
<feature type="compositionally biased region" description="Low complexity" evidence="8">
    <location>
        <begin position="172"/>
        <end position="190"/>
    </location>
</feature>
<feature type="region of interest" description="Disordered" evidence="8">
    <location>
        <begin position="216"/>
        <end position="321"/>
    </location>
</feature>
<evidence type="ECO:0000256" key="2">
    <source>
        <dbReference type="ARBA" id="ARBA00022723"/>
    </source>
</evidence>
<dbReference type="PANTHER" id="PTHR46174:SF1">
    <property type="entry name" value="CXXC-TYPE ZINC FINGER PROTEIN 1"/>
    <property type="match status" value="1"/>
</dbReference>
<keyword evidence="5" id="KW-0539">Nucleus</keyword>
<evidence type="ECO:0000256" key="3">
    <source>
        <dbReference type="ARBA" id="ARBA00022771"/>
    </source>
</evidence>
<feature type="region of interest" description="Disordered" evidence="8">
    <location>
        <begin position="1"/>
        <end position="201"/>
    </location>
</feature>
<dbReference type="InterPro" id="IPR019786">
    <property type="entry name" value="Zinc_finger_PHD-type_CS"/>
</dbReference>
<dbReference type="Proteomes" id="UP000799302">
    <property type="component" value="Unassembled WGS sequence"/>
</dbReference>
<dbReference type="Pfam" id="PF00628">
    <property type="entry name" value="PHD"/>
    <property type="match status" value="1"/>
</dbReference>
<keyword evidence="7" id="KW-0175">Coiled coil</keyword>
<reference evidence="10" key="1">
    <citation type="journal article" date="2020" name="Stud. Mycol.">
        <title>101 Dothideomycetes genomes: a test case for predicting lifestyles and emergence of pathogens.</title>
        <authorList>
            <person name="Haridas S."/>
            <person name="Albert R."/>
            <person name="Binder M."/>
            <person name="Bloem J."/>
            <person name="Labutti K."/>
            <person name="Salamov A."/>
            <person name="Andreopoulos B."/>
            <person name="Baker S."/>
            <person name="Barry K."/>
            <person name="Bills G."/>
            <person name="Bluhm B."/>
            <person name="Cannon C."/>
            <person name="Castanera R."/>
            <person name="Culley D."/>
            <person name="Daum C."/>
            <person name="Ezra D."/>
            <person name="Gonzalez J."/>
            <person name="Henrissat B."/>
            <person name="Kuo A."/>
            <person name="Liang C."/>
            <person name="Lipzen A."/>
            <person name="Lutzoni F."/>
            <person name="Magnuson J."/>
            <person name="Mondo S."/>
            <person name="Nolan M."/>
            <person name="Ohm R."/>
            <person name="Pangilinan J."/>
            <person name="Park H.-J."/>
            <person name="Ramirez L."/>
            <person name="Alfaro M."/>
            <person name="Sun H."/>
            <person name="Tritt A."/>
            <person name="Yoshinaga Y."/>
            <person name="Zwiers L.-H."/>
            <person name="Turgeon B."/>
            <person name="Goodwin S."/>
            <person name="Spatafora J."/>
            <person name="Crous P."/>
            <person name="Grigoriev I."/>
        </authorList>
    </citation>
    <scope>NUCLEOTIDE SEQUENCE</scope>
    <source>
        <strain evidence="10">CBS 115976</strain>
    </source>
</reference>
<evidence type="ECO:0000256" key="1">
    <source>
        <dbReference type="ARBA" id="ARBA00004123"/>
    </source>
</evidence>
<feature type="compositionally biased region" description="Acidic residues" evidence="8">
    <location>
        <begin position="309"/>
        <end position="318"/>
    </location>
</feature>
<feature type="region of interest" description="Disordered" evidence="8">
    <location>
        <begin position="428"/>
        <end position="453"/>
    </location>
</feature>
<evidence type="ECO:0000259" key="9">
    <source>
        <dbReference type="PROSITE" id="PS50016"/>
    </source>
</evidence>
<dbReference type="CDD" id="cd16039">
    <property type="entry name" value="PHD_SPP1"/>
    <property type="match status" value="1"/>
</dbReference>
<keyword evidence="2" id="KW-0479">Metal-binding</keyword>
<dbReference type="InterPro" id="IPR037869">
    <property type="entry name" value="Spp1/CFP1"/>
</dbReference>
<dbReference type="AlphaFoldDB" id="A0A6A6UA83"/>
<evidence type="ECO:0000313" key="10">
    <source>
        <dbReference type="EMBL" id="KAF2668501.1"/>
    </source>
</evidence>
<feature type="compositionally biased region" description="Low complexity" evidence="8">
    <location>
        <begin position="254"/>
        <end position="268"/>
    </location>
</feature>